<evidence type="ECO:0000256" key="4">
    <source>
        <dbReference type="ARBA" id="ARBA00022833"/>
    </source>
</evidence>
<feature type="region of interest" description="Disordered" evidence="9">
    <location>
        <begin position="234"/>
        <end position="267"/>
    </location>
</feature>
<evidence type="ECO:0000313" key="12">
    <source>
        <dbReference type="EMBL" id="KAL1582269.1"/>
    </source>
</evidence>
<keyword evidence="1" id="KW-0479">Metal-binding</keyword>
<dbReference type="PROSITE" id="PS51635">
    <property type="entry name" value="PNPLA"/>
    <property type="match status" value="1"/>
</dbReference>
<evidence type="ECO:0000256" key="1">
    <source>
        <dbReference type="ARBA" id="ARBA00022723"/>
    </source>
</evidence>
<dbReference type="GO" id="GO:0019369">
    <property type="term" value="P:arachidonate metabolic process"/>
    <property type="evidence" value="ECO:0007669"/>
    <property type="project" value="TreeGrafter"/>
</dbReference>
<dbReference type="GO" id="GO:0016020">
    <property type="term" value="C:membrane"/>
    <property type="evidence" value="ECO:0007669"/>
    <property type="project" value="TreeGrafter"/>
</dbReference>
<feature type="region of interest" description="Disordered" evidence="9">
    <location>
        <begin position="1206"/>
        <end position="1237"/>
    </location>
</feature>
<dbReference type="PANTHER" id="PTHR24185">
    <property type="entry name" value="CALCIUM-INDEPENDENT PHOSPHOLIPASE A2-GAMMA"/>
    <property type="match status" value="1"/>
</dbReference>
<dbReference type="InterPro" id="IPR016035">
    <property type="entry name" value="Acyl_Trfase/lysoPLipase"/>
</dbReference>
<feature type="short sequence motif" description="GXGXXG" evidence="8">
    <location>
        <begin position="739"/>
        <end position="744"/>
    </location>
</feature>
<feature type="region of interest" description="Disordered" evidence="9">
    <location>
        <begin position="1"/>
        <end position="27"/>
    </location>
</feature>
<keyword evidence="2 7" id="KW-0863">Zinc-finger</keyword>
<evidence type="ECO:0000313" key="13">
    <source>
        <dbReference type="Proteomes" id="UP000803884"/>
    </source>
</evidence>
<dbReference type="EMBL" id="JAAQHG020000056">
    <property type="protein sequence ID" value="KAL1582269.1"/>
    <property type="molecule type" value="Genomic_DNA"/>
</dbReference>
<gene>
    <name evidence="12" type="ORF">WHR41_09228</name>
</gene>
<evidence type="ECO:0000256" key="9">
    <source>
        <dbReference type="SAM" id="MobiDB-lite"/>
    </source>
</evidence>
<evidence type="ECO:0000256" key="2">
    <source>
        <dbReference type="ARBA" id="ARBA00022771"/>
    </source>
</evidence>
<dbReference type="GeneID" id="96010670"/>
<dbReference type="PANTHER" id="PTHR24185:SF1">
    <property type="entry name" value="CALCIUM-INDEPENDENT PHOSPHOLIPASE A2-GAMMA"/>
    <property type="match status" value="1"/>
</dbReference>
<dbReference type="InterPro" id="IPR001841">
    <property type="entry name" value="Znf_RING"/>
</dbReference>
<feature type="region of interest" description="Disordered" evidence="9">
    <location>
        <begin position="1014"/>
        <end position="1040"/>
    </location>
</feature>
<proteinExistence type="predicted"/>
<name>A0AB34KBN6_9PEZI</name>
<keyword evidence="4" id="KW-0862">Zinc</keyword>
<keyword evidence="6" id="KW-0443">Lipid metabolism</keyword>
<comment type="caution">
    <text evidence="12">The sequence shown here is derived from an EMBL/GenBank/DDBJ whole genome shotgun (WGS) entry which is preliminary data.</text>
</comment>
<dbReference type="InterPro" id="IPR002641">
    <property type="entry name" value="PNPLA_dom"/>
</dbReference>
<organism evidence="12 13">
    <name type="scientific">Cladosporium halotolerans</name>
    <dbReference type="NCBI Taxonomy" id="1052096"/>
    <lineage>
        <taxon>Eukaryota</taxon>
        <taxon>Fungi</taxon>
        <taxon>Dikarya</taxon>
        <taxon>Ascomycota</taxon>
        <taxon>Pezizomycotina</taxon>
        <taxon>Dothideomycetes</taxon>
        <taxon>Dothideomycetidae</taxon>
        <taxon>Cladosporiales</taxon>
        <taxon>Cladosporiaceae</taxon>
        <taxon>Cladosporium</taxon>
    </lineage>
</organism>
<dbReference type="Gene3D" id="3.40.1090.10">
    <property type="entry name" value="Cytosolic phospholipase A2 catalytic domain"/>
    <property type="match status" value="1"/>
</dbReference>
<protein>
    <submittedName>
        <fullName evidence="12">Uncharacterized protein</fullName>
    </submittedName>
</protein>
<dbReference type="GO" id="GO:0046486">
    <property type="term" value="P:glycerolipid metabolic process"/>
    <property type="evidence" value="ECO:0007669"/>
    <property type="project" value="UniProtKB-ARBA"/>
</dbReference>
<dbReference type="Pfam" id="PF01734">
    <property type="entry name" value="Patatin"/>
    <property type="match status" value="1"/>
</dbReference>
<dbReference type="GO" id="GO:0016042">
    <property type="term" value="P:lipid catabolic process"/>
    <property type="evidence" value="ECO:0007669"/>
    <property type="project" value="UniProtKB-KW"/>
</dbReference>
<dbReference type="SUPFAM" id="SSF52151">
    <property type="entry name" value="FabD/lysophospholipase-like"/>
    <property type="match status" value="1"/>
</dbReference>
<dbReference type="GO" id="GO:0047499">
    <property type="term" value="F:calcium-independent phospholipase A2 activity"/>
    <property type="evidence" value="ECO:0007669"/>
    <property type="project" value="TreeGrafter"/>
</dbReference>
<evidence type="ECO:0000256" key="7">
    <source>
        <dbReference type="PROSITE-ProRule" id="PRU00175"/>
    </source>
</evidence>
<evidence type="ECO:0000259" key="10">
    <source>
        <dbReference type="PROSITE" id="PS50089"/>
    </source>
</evidence>
<dbReference type="PROSITE" id="PS50089">
    <property type="entry name" value="ZF_RING_2"/>
    <property type="match status" value="1"/>
</dbReference>
<dbReference type="RefSeq" id="XP_069225376.1">
    <property type="nucleotide sequence ID" value="XM_069377832.1"/>
</dbReference>
<dbReference type="GO" id="GO:0008270">
    <property type="term" value="F:zinc ion binding"/>
    <property type="evidence" value="ECO:0007669"/>
    <property type="project" value="UniProtKB-KW"/>
</dbReference>
<keyword evidence="5" id="KW-0442">Lipid degradation</keyword>
<keyword evidence="13" id="KW-1185">Reference proteome</keyword>
<feature type="domain" description="PNPLA" evidence="11">
    <location>
        <begin position="735"/>
        <end position="926"/>
    </location>
</feature>
<accession>A0AB34KBN6</accession>
<comment type="caution">
    <text evidence="8">Lacks conserved residue(s) required for the propagation of feature annotation.</text>
</comment>
<evidence type="ECO:0000256" key="3">
    <source>
        <dbReference type="ARBA" id="ARBA00022801"/>
    </source>
</evidence>
<sequence length="1327" mass="146097">MDHPHEGMQAMSAKRRTSCSTSSSSEDLEGIPLVCEGTDCMGSRSPLWYCAKCYCTYCGDCWQRQVPHKPGKGGRDGTPHEQIEPMVARKIDSVFDTANTSDVVERLHEKDQTSKWFGVVRDRYGRPVLEDYGRYEILCAASLGRPDSAPLQYPRLVSFICVTNAGKSTLIKLLISLGIAEHVRRGFPSPVAGNVADDSIPTSGDVHLYSDPASVGDRHPVMYIDCEGFEGGEKIPLGSRSRQRNPAPGTGEQQAEPSARTHSIEWATTEESRQREFAVTRLYPRILYTFSDCVVFVLRNPKTFQSSVLSKLLDWGAAALERSINQPTLPHCVVVLNCSDAALAADQWNADSATQALLSTVRGAIDHAEGVPRFRALAERWRELGRDVCSVEDLVLCYYSSFKVIRLPTGSQINRMREQVSQLRGLISQCCARSFEAKSRARVLSDGAELGKYLQSGFDHFTSHLDLPFDFLQVSLARNPIPNDFGDHILQLCLAVQRSCRGDRSGLRRLLERMGPFVASCILLDWAKYRKGRLEIVCAPYEEFFARAVDNYLESHAMCAHASADGTRRCVMSRARHGVKGHQDHRGIIASTTGRGYVSPVGLDFAGRWKRQLKEAISQLQIDFLYRRERTGATTSDHRIAWDLHSESIDEFYGSLGPSVVAIRSHSTCLSCLIETPQCALPCGHVLCETCARACGRQRELSLVVDRCPLHCADARWEEPATFSVKSPEAGACALSLDGGGVRGIVQLEALRAIEQALGHHVPVQRLFDLIVGAGTGGLIAVSLTTGDGIGGGHGGSVVDRMARMIVSERKAKTSALQGALRDAFTGHREFFGDAGQFAPDVRIALVSGEGADRRKVLLASYRRPTSEEEREYTLVTSDDPDAGPRTCQAVAAAMAEASSFKPVSIGHRRFDSSEVYDSNPVTVAADEVRRIWPESYPSAVCLSIGTGQNRRRVVAGLQAEMVRGFDPQSDARTIRSRLLPFARRRHVREDSVLAAERTWREFKSAINQAQPHAKGHGLLRLNPDLGPEHEPPNHDDHSSLRQLQASVRDVLGKPQEREVARRTAHRLVATSFYLKTEGVFALDDDVDAVSGSIACRFEEDIDMIKGFGRILRDQFVGVAFEPYFEIRPAADSAQIATRVSVTVERIETMIGQGIFQRPAVRICLDRSMCKPSSIQLFFAPSTGHLAHGYPIGGLPRLLVDPHRSPLPQRVSRTPPSPVTKGIGKRARTEGSGSSVVSALHPSMRSCWPKEGSRSRRNSEGALTFSHCLSNRLSVPWEPQASWSIPRTEYWRRDMMAAQGAAIEAETALVPPGLCVPSECAKTSSHP</sequence>
<feature type="domain" description="RING-type" evidence="10">
    <location>
        <begin position="669"/>
        <end position="711"/>
    </location>
</feature>
<evidence type="ECO:0000259" key="11">
    <source>
        <dbReference type="PROSITE" id="PS51635"/>
    </source>
</evidence>
<evidence type="ECO:0000256" key="8">
    <source>
        <dbReference type="PROSITE-ProRule" id="PRU01161"/>
    </source>
</evidence>
<feature type="compositionally biased region" description="Basic and acidic residues" evidence="9">
    <location>
        <begin position="1027"/>
        <end position="1040"/>
    </location>
</feature>
<reference evidence="12 13" key="1">
    <citation type="journal article" date="2020" name="Microbiol. Resour. Announc.">
        <title>Draft Genome Sequence of a Cladosporium Species Isolated from the Mesophotic Ascidian Didemnum maculosum.</title>
        <authorList>
            <person name="Gioti A."/>
            <person name="Siaperas R."/>
            <person name="Nikolaivits E."/>
            <person name="Le Goff G."/>
            <person name="Ouazzani J."/>
            <person name="Kotoulas G."/>
            <person name="Topakas E."/>
        </authorList>
    </citation>
    <scope>NUCLEOTIDE SEQUENCE [LARGE SCALE GENOMIC DNA]</scope>
    <source>
        <strain evidence="12 13">TM138-S3</strain>
    </source>
</reference>
<dbReference type="InterPro" id="IPR017907">
    <property type="entry name" value="Znf_RING_CS"/>
</dbReference>
<dbReference type="PROSITE" id="PS00518">
    <property type="entry name" value="ZF_RING_1"/>
    <property type="match status" value="1"/>
</dbReference>
<keyword evidence="3" id="KW-0378">Hydrolase</keyword>
<dbReference type="Proteomes" id="UP000803884">
    <property type="component" value="Unassembled WGS sequence"/>
</dbReference>
<evidence type="ECO:0000256" key="6">
    <source>
        <dbReference type="ARBA" id="ARBA00023098"/>
    </source>
</evidence>
<evidence type="ECO:0000256" key="5">
    <source>
        <dbReference type="ARBA" id="ARBA00022963"/>
    </source>
</evidence>